<keyword evidence="2" id="KW-1185">Reference proteome</keyword>
<reference evidence="1" key="1">
    <citation type="journal article" date="2023" name="Mol. Phylogenet. Evol.">
        <title>Genome-scale phylogeny and comparative genomics of the fungal order Sordariales.</title>
        <authorList>
            <person name="Hensen N."/>
            <person name="Bonometti L."/>
            <person name="Westerberg I."/>
            <person name="Brannstrom I.O."/>
            <person name="Guillou S."/>
            <person name="Cros-Aarteil S."/>
            <person name="Calhoun S."/>
            <person name="Haridas S."/>
            <person name="Kuo A."/>
            <person name="Mondo S."/>
            <person name="Pangilinan J."/>
            <person name="Riley R."/>
            <person name="LaButti K."/>
            <person name="Andreopoulos B."/>
            <person name="Lipzen A."/>
            <person name="Chen C."/>
            <person name="Yan M."/>
            <person name="Daum C."/>
            <person name="Ng V."/>
            <person name="Clum A."/>
            <person name="Steindorff A."/>
            <person name="Ohm R.A."/>
            <person name="Martin F."/>
            <person name="Silar P."/>
            <person name="Natvig D.O."/>
            <person name="Lalanne C."/>
            <person name="Gautier V."/>
            <person name="Ament-Velasquez S.L."/>
            <person name="Kruys A."/>
            <person name="Hutchinson M.I."/>
            <person name="Powell A.J."/>
            <person name="Barry K."/>
            <person name="Miller A.N."/>
            <person name="Grigoriev I.V."/>
            <person name="Debuchy R."/>
            <person name="Gladieux P."/>
            <person name="Hiltunen Thoren M."/>
            <person name="Johannesson H."/>
        </authorList>
    </citation>
    <scope>NUCLEOTIDE SEQUENCE</scope>
    <source>
        <strain evidence="1">PSN293</strain>
    </source>
</reference>
<gene>
    <name evidence="1" type="ORF">QBC37DRAFT_292794</name>
</gene>
<evidence type="ECO:0000313" key="1">
    <source>
        <dbReference type="EMBL" id="KAK4210287.1"/>
    </source>
</evidence>
<name>A0AAN6Y554_9PEZI</name>
<feature type="non-terminal residue" evidence="1">
    <location>
        <position position="1"/>
    </location>
</feature>
<comment type="caution">
    <text evidence="1">The sequence shown here is derived from an EMBL/GenBank/DDBJ whole genome shotgun (WGS) entry which is preliminary data.</text>
</comment>
<sequence length="74" mass="7905">SFEEDDKRPAVIVYVERPKFSVNAKVYWKKAGGVREGPYRIAAPPAADKCVLATDDGTPVNGGAAIDLKDVEAA</sequence>
<protein>
    <submittedName>
        <fullName evidence="1">Uncharacterized protein</fullName>
    </submittedName>
</protein>
<dbReference type="AlphaFoldDB" id="A0AAN6Y554"/>
<accession>A0AAN6Y554</accession>
<dbReference type="EMBL" id="MU858179">
    <property type="protein sequence ID" value="KAK4210287.1"/>
    <property type="molecule type" value="Genomic_DNA"/>
</dbReference>
<organism evidence="1 2">
    <name type="scientific">Rhypophila decipiens</name>
    <dbReference type="NCBI Taxonomy" id="261697"/>
    <lineage>
        <taxon>Eukaryota</taxon>
        <taxon>Fungi</taxon>
        <taxon>Dikarya</taxon>
        <taxon>Ascomycota</taxon>
        <taxon>Pezizomycotina</taxon>
        <taxon>Sordariomycetes</taxon>
        <taxon>Sordariomycetidae</taxon>
        <taxon>Sordariales</taxon>
        <taxon>Naviculisporaceae</taxon>
        <taxon>Rhypophila</taxon>
    </lineage>
</organism>
<dbReference type="Proteomes" id="UP001301769">
    <property type="component" value="Unassembled WGS sequence"/>
</dbReference>
<reference evidence="1" key="2">
    <citation type="submission" date="2023-05" db="EMBL/GenBank/DDBJ databases">
        <authorList>
            <consortium name="Lawrence Berkeley National Laboratory"/>
            <person name="Steindorff A."/>
            <person name="Hensen N."/>
            <person name="Bonometti L."/>
            <person name="Westerberg I."/>
            <person name="Brannstrom I.O."/>
            <person name="Guillou S."/>
            <person name="Cros-Aarteil S."/>
            <person name="Calhoun S."/>
            <person name="Haridas S."/>
            <person name="Kuo A."/>
            <person name="Mondo S."/>
            <person name="Pangilinan J."/>
            <person name="Riley R."/>
            <person name="Labutti K."/>
            <person name="Andreopoulos B."/>
            <person name="Lipzen A."/>
            <person name="Chen C."/>
            <person name="Yanf M."/>
            <person name="Daum C."/>
            <person name="Ng V."/>
            <person name="Clum A."/>
            <person name="Ohm R."/>
            <person name="Martin F."/>
            <person name="Silar P."/>
            <person name="Natvig D."/>
            <person name="Lalanne C."/>
            <person name="Gautier V."/>
            <person name="Ament-Velasquez S.L."/>
            <person name="Kruys A."/>
            <person name="Hutchinson M.I."/>
            <person name="Powell A.J."/>
            <person name="Barry K."/>
            <person name="Miller A.N."/>
            <person name="Grigoriev I.V."/>
            <person name="Debuchy R."/>
            <person name="Gladieux P."/>
            <person name="Thoren M.H."/>
            <person name="Johannesson H."/>
        </authorList>
    </citation>
    <scope>NUCLEOTIDE SEQUENCE</scope>
    <source>
        <strain evidence="1">PSN293</strain>
    </source>
</reference>
<evidence type="ECO:0000313" key="2">
    <source>
        <dbReference type="Proteomes" id="UP001301769"/>
    </source>
</evidence>
<proteinExistence type="predicted"/>